<dbReference type="SUPFAM" id="SSF103506">
    <property type="entry name" value="Mitochondrial carrier"/>
    <property type="match status" value="1"/>
</dbReference>
<reference evidence="7 8" key="1">
    <citation type="journal article" date="2017" name="BMC Genomics">
        <title>Whole-genome assembly of Babesia ovata and comparative genomics between closely related pathogens.</title>
        <authorList>
            <person name="Yamagishi J."/>
            <person name="Asada M."/>
            <person name="Hakimi H."/>
            <person name="Tanaka T.Q."/>
            <person name="Sugimoto C."/>
            <person name="Kawazu S."/>
        </authorList>
    </citation>
    <scope>NUCLEOTIDE SEQUENCE [LARGE SCALE GENOMIC DNA]</scope>
    <source>
        <strain evidence="7 8">Miyake</strain>
    </source>
</reference>
<comment type="caution">
    <text evidence="7">The sequence shown here is derived from an EMBL/GenBank/DDBJ whole genome shotgun (WGS) entry which is preliminary data.</text>
</comment>
<keyword evidence="6" id="KW-0813">Transport</keyword>
<dbReference type="PANTHER" id="PTHR24089">
    <property type="entry name" value="SOLUTE CARRIER FAMILY 25"/>
    <property type="match status" value="1"/>
</dbReference>
<evidence type="ECO:0000256" key="1">
    <source>
        <dbReference type="ARBA" id="ARBA00004141"/>
    </source>
</evidence>
<dbReference type="GeneID" id="39872665"/>
<proteinExistence type="inferred from homology"/>
<keyword evidence="3" id="KW-0677">Repeat</keyword>
<evidence type="ECO:0000256" key="4">
    <source>
        <dbReference type="ARBA" id="ARBA00023136"/>
    </source>
</evidence>
<dbReference type="PROSITE" id="PS50920">
    <property type="entry name" value="SOLCAR"/>
    <property type="match status" value="3"/>
</dbReference>
<dbReference type="Pfam" id="PF00153">
    <property type="entry name" value="Mito_carr"/>
    <property type="match status" value="3"/>
</dbReference>
<dbReference type="InterPro" id="IPR018108">
    <property type="entry name" value="MCP_transmembrane"/>
</dbReference>
<dbReference type="GO" id="GO:0016020">
    <property type="term" value="C:membrane"/>
    <property type="evidence" value="ECO:0007669"/>
    <property type="project" value="UniProtKB-SubCell"/>
</dbReference>
<dbReference type="OrthoDB" id="428293at2759"/>
<gene>
    <name evidence="7" type="ORF">BOVATA_003880</name>
</gene>
<dbReference type="VEuPathDB" id="PiroplasmaDB:BOVATA_003880"/>
<dbReference type="Proteomes" id="UP000236319">
    <property type="component" value="Unassembled WGS sequence"/>
</dbReference>
<keyword evidence="2 5" id="KW-0812">Transmembrane</keyword>
<dbReference type="EMBL" id="BDSA01000001">
    <property type="protein sequence ID" value="GBE58895.1"/>
    <property type="molecule type" value="Genomic_DNA"/>
</dbReference>
<accession>A0A2H6K7D2</accession>
<evidence type="ECO:0000313" key="7">
    <source>
        <dbReference type="EMBL" id="GBE58895.1"/>
    </source>
</evidence>
<keyword evidence="4 5" id="KW-0472">Membrane</keyword>
<name>A0A2H6K7D2_9APIC</name>
<sequence length="321" mass="35670">MGQDGDVASGVAETRSTVTVEQLKSHPTFTALANAVAGATCTLLLQPIASLRTRLQSLNIYDHGISGGNRSKFAAMIRLSWKDGIFRLYRGGGCSMVISGAGWFLFRYSFDKISQSKIIEFESKNATKLVNGSLSSLITTAVLHPAWNAKLNMELQTSRTRVDGWPQYRGATHYLINTFKNDGLPGLYKGWEANLVGVVYYGMVICVYESLAEVDWQQNRFLEHVHYAKPIANGMVARIVPTTLCYPVYVSRTMQQCFATELSHRSLFQVFSWTVRNKGLRGLYAGFQMQLIKSIISGGVTFGIYEALLASAARCYNFIHV</sequence>
<feature type="repeat" description="Solcar" evidence="5">
    <location>
        <begin position="123"/>
        <end position="214"/>
    </location>
</feature>
<feature type="repeat" description="Solcar" evidence="5">
    <location>
        <begin position="25"/>
        <end position="116"/>
    </location>
</feature>
<dbReference type="AlphaFoldDB" id="A0A2H6K7D2"/>
<evidence type="ECO:0000256" key="2">
    <source>
        <dbReference type="ARBA" id="ARBA00022692"/>
    </source>
</evidence>
<dbReference type="Gene3D" id="1.50.40.10">
    <property type="entry name" value="Mitochondrial carrier domain"/>
    <property type="match status" value="2"/>
</dbReference>
<evidence type="ECO:0000256" key="6">
    <source>
        <dbReference type="RuleBase" id="RU000488"/>
    </source>
</evidence>
<organism evidence="7 8">
    <name type="scientific">Babesia ovata</name>
    <dbReference type="NCBI Taxonomy" id="189622"/>
    <lineage>
        <taxon>Eukaryota</taxon>
        <taxon>Sar</taxon>
        <taxon>Alveolata</taxon>
        <taxon>Apicomplexa</taxon>
        <taxon>Aconoidasida</taxon>
        <taxon>Piroplasmida</taxon>
        <taxon>Babesiidae</taxon>
        <taxon>Babesia</taxon>
    </lineage>
</organism>
<evidence type="ECO:0000256" key="3">
    <source>
        <dbReference type="ARBA" id="ARBA00022737"/>
    </source>
</evidence>
<dbReference type="InterPro" id="IPR023395">
    <property type="entry name" value="MCP_dom_sf"/>
</dbReference>
<evidence type="ECO:0000256" key="5">
    <source>
        <dbReference type="PROSITE-ProRule" id="PRU00282"/>
    </source>
</evidence>
<feature type="repeat" description="Solcar" evidence="5">
    <location>
        <begin position="225"/>
        <end position="311"/>
    </location>
</feature>
<keyword evidence="8" id="KW-1185">Reference proteome</keyword>
<protein>
    <submittedName>
        <fullName evidence="7">Mitochondrial carrier protein</fullName>
    </submittedName>
</protein>
<comment type="subcellular location">
    <subcellularLocation>
        <location evidence="1">Membrane</location>
        <topology evidence="1">Multi-pass membrane protein</topology>
    </subcellularLocation>
</comment>
<evidence type="ECO:0000313" key="8">
    <source>
        <dbReference type="Proteomes" id="UP000236319"/>
    </source>
</evidence>
<comment type="similarity">
    <text evidence="6">Belongs to the mitochondrial carrier (TC 2.A.29) family.</text>
</comment>
<dbReference type="RefSeq" id="XP_028865138.1">
    <property type="nucleotide sequence ID" value="XM_029009305.1"/>
</dbReference>